<feature type="compositionally biased region" description="Basic and acidic residues" evidence="1">
    <location>
        <begin position="75"/>
        <end position="92"/>
    </location>
</feature>
<dbReference type="Proteomes" id="UP001311232">
    <property type="component" value="Unassembled WGS sequence"/>
</dbReference>
<dbReference type="AlphaFoldDB" id="A0AAV9QYI8"/>
<feature type="non-terminal residue" evidence="2">
    <location>
        <position position="1"/>
    </location>
</feature>
<gene>
    <name evidence="2" type="ORF">CRENBAI_008657</name>
</gene>
<feature type="compositionally biased region" description="Low complexity" evidence="1">
    <location>
        <begin position="276"/>
        <end position="292"/>
    </location>
</feature>
<feature type="compositionally biased region" description="Polar residues" evidence="1">
    <location>
        <begin position="173"/>
        <end position="199"/>
    </location>
</feature>
<sequence>SRRRQPLGATSPRTKEVVPFPPGAETSRQAQNRVVSARPPPRTQSPPTPIHLRRGGYVQKRGQHGPSQPAYQSRPRTEQSRPPNELRSRPHESPTPSEPQHEPRHRATPNRDTDIKHTSPNPNATTLRPRSPAPLPSLPPEVATDLQQKGASQKRPSGQECGPTPNKGADQPAQRNQNTPRKGGPMTSTPSQPRTQGAQPTECPVPDAGHQTTATTRQAGQQNTSHSNTEAATKPRPIQNSSPTQKQAPGQDRYMHSPPHSQANRDHRASRAVKQTPRWTTPPTTMPKGKTPAQQAEGGMAKTANPEHTEPTRKHPANGKPHPSTRPRSPEVDAPKAPKSGPGARVCTSPKPGDIPARTQDPQGPARPPPRGQHAPGTPSPQAHPRPTQEEHDHQASDLCH</sequence>
<accession>A0AAV9QYI8</accession>
<proteinExistence type="predicted"/>
<keyword evidence="3" id="KW-1185">Reference proteome</keyword>
<protein>
    <submittedName>
        <fullName evidence="2">Uncharacterized protein</fullName>
    </submittedName>
</protein>
<dbReference type="EMBL" id="JAHHUM010002768">
    <property type="protein sequence ID" value="KAK5600850.1"/>
    <property type="molecule type" value="Genomic_DNA"/>
</dbReference>
<feature type="compositionally biased region" description="Polar residues" evidence="1">
    <location>
        <begin position="145"/>
        <end position="156"/>
    </location>
</feature>
<feature type="compositionally biased region" description="Polar residues" evidence="1">
    <location>
        <begin position="238"/>
        <end position="248"/>
    </location>
</feature>
<name>A0AAV9QYI8_9TELE</name>
<feature type="region of interest" description="Disordered" evidence="1">
    <location>
        <begin position="1"/>
        <end position="401"/>
    </location>
</feature>
<evidence type="ECO:0000256" key="1">
    <source>
        <dbReference type="SAM" id="MobiDB-lite"/>
    </source>
</evidence>
<organism evidence="2 3">
    <name type="scientific">Crenichthys baileyi</name>
    <name type="common">White River springfish</name>
    <dbReference type="NCBI Taxonomy" id="28760"/>
    <lineage>
        <taxon>Eukaryota</taxon>
        <taxon>Metazoa</taxon>
        <taxon>Chordata</taxon>
        <taxon>Craniata</taxon>
        <taxon>Vertebrata</taxon>
        <taxon>Euteleostomi</taxon>
        <taxon>Actinopterygii</taxon>
        <taxon>Neopterygii</taxon>
        <taxon>Teleostei</taxon>
        <taxon>Neoteleostei</taxon>
        <taxon>Acanthomorphata</taxon>
        <taxon>Ovalentaria</taxon>
        <taxon>Atherinomorphae</taxon>
        <taxon>Cyprinodontiformes</taxon>
        <taxon>Goodeidae</taxon>
        <taxon>Crenichthys</taxon>
    </lineage>
</organism>
<feature type="compositionally biased region" description="Low complexity" evidence="1">
    <location>
        <begin position="208"/>
        <end position="222"/>
    </location>
</feature>
<feature type="compositionally biased region" description="Basic and acidic residues" evidence="1">
    <location>
        <begin position="387"/>
        <end position="401"/>
    </location>
</feature>
<reference evidence="2 3" key="1">
    <citation type="submission" date="2021-06" db="EMBL/GenBank/DDBJ databases">
        <authorList>
            <person name="Palmer J.M."/>
        </authorList>
    </citation>
    <scope>NUCLEOTIDE SEQUENCE [LARGE SCALE GENOMIC DNA]</scope>
    <source>
        <strain evidence="2 3">MEX-2019</strain>
        <tissue evidence="2">Muscle</tissue>
    </source>
</reference>
<evidence type="ECO:0000313" key="3">
    <source>
        <dbReference type="Proteomes" id="UP001311232"/>
    </source>
</evidence>
<feature type="compositionally biased region" description="Pro residues" evidence="1">
    <location>
        <begin position="38"/>
        <end position="49"/>
    </location>
</feature>
<evidence type="ECO:0000313" key="2">
    <source>
        <dbReference type="EMBL" id="KAK5600850.1"/>
    </source>
</evidence>
<comment type="caution">
    <text evidence="2">The sequence shown here is derived from an EMBL/GenBank/DDBJ whole genome shotgun (WGS) entry which is preliminary data.</text>
</comment>